<feature type="region of interest" description="Disordered" evidence="1">
    <location>
        <begin position="501"/>
        <end position="523"/>
    </location>
</feature>
<gene>
    <name evidence="2" type="ORF">SAMN05660209_03499</name>
</gene>
<feature type="region of interest" description="Disordered" evidence="1">
    <location>
        <begin position="561"/>
        <end position="580"/>
    </location>
</feature>
<dbReference type="InterPro" id="IPR006311">
    <property type="entry name" value="TAT_signal"/>
</dbReference>
<dbReference type="PANTHER" id="PTHR35399:SF2">
    <property type="entry name" value="DUF839 DOMAIN-CONTAINING PROTEIN"/>
    <property type="match status" value="1"/>
</dbReference>
<dbReference type="EMBL" id="FNOT01000010">
    <property type="protein sequence ID" value="SDY70152.1"/>
    <property type="molecule type" value="Genomic_DNA"/>
</dbReference>
<dbReference type="Proteomes" id="UP000198921">
    <property type="component" value="Unassembled WGS sequence"/>
</dbReference>
<reference evidence="3" key="1">
    <citation type="submission" date="2016-10" db="EMBL/GenBank/DDBJ databases">
        <authorList>
            <person name="Varghese N."/>
            <person name="Submissions S."/>
        </authorList>
    </citation>
    <scope>NUCLEOTIDE SEQUENCE [LARGE SCALE GENOMIC DNA]</scope>
    <source>
        <strain evidence="3">DSM 45422</strain>
    </source>
</reference>
<keyword evidence="3" id="KW-1185">Reference proteome</keyword>
<protein>
    <recommendedName>
        <fullName evidence="4">Phosphatase</fullName>
    </recommendedName>
</protein>
<evidence type="ECO:0000313" key="3">
    <source>
        <dbReference type="Proteomes" id="UP000198921"/>
    </source>
</evidence>
<dbReference type="PROSITE" id="PS51318">
    <property type="entry name" value="TAT"/>
    <property type="match status" value="1"/>
</dbReference>
<dbReference type="SUPFAM" id="SSF63829">
    <property type="entry name" value="Calcium-dependent phosphotriesterase"/>
    <property type="match status" value="1"/>
</dbReference>
<dbReference type="OrthoDB" id="9801383at2"/>
<dbReference type="STRING" id="1137993.SAMN05660209_03499"/>
<dbReference type="InterPro" id="IPR008557">
    <property type="entry name" value="PhoX"/>
</dbReference>
<feature type="compositionally biased region" description="Basic and acidic residues" evidence="1">
    <location>
        <begin position="509"/>
        <end position="522"/>
    </location>
</feature>
<evidence type="ECO:0000313" key="2">
    <source>
        <dbReference type="EMBL" id="SDY70152.1"/>
    </source>
</evidence>
<feature type="compositionally biased region" description="Polar residues" evidence="1">
    <location>
        <begin position="715"/>
        <end position="728"/>
    </location>
</feature>
<name>A0A1H3M0E6_9ACTN</name>
<dbReference type="PANTHER" id="PTHR35399">
    <property type="entry name" value="SLR8030 PROTEIN"/>
    <property type="match status" value="1"/>
</dbReference>
<evidence type="ECO:0000256" key="1">
    <source>
        <dbReference type="SAM" id="MobiDB-lite"/>
    </source>
</evidence>
<dbReference type="AlphaFoldDB" id="A0A1H3M0E6"/>
<organism evidence="2 3">
    <name type="scientific">Geodermatophilus africanus</name>
    <dbReference type="NCBI Taxonomy" id="1137993"/>
    <lineage>
        <taxon>Bacteria</taxon>
        <taxon>Bacillati</taxon>
        <taxon>Actinomycetota</taxon>
        <taxon>Actinomycetes</taxon>
        <taxon>Geodermatophilales</taxon>
        <taxon>Geodermatophilaceae</taxon>
        <taxon>Geodermatophilus</taxon>
    </lineage>
</organism>
<proteinExistence type="predicted"/>
<evidence type="ECO:0008006" key="4">
    <source>
        <dbReference type="Google" id="ProtNLM"/>
    </source>
</evidence>
<dbReference type="RefSeq" id="WP_091158983.1">
    <property type="nucleotide sequence ID" value="NZ_FNOT01000010.1"/>
</dbReference>
<feature type="region of interest" description="Disordered" evidence="1">
    <location>
        <begin position="715"/>
        <end position="736"/>
    </location>
</feature>
<accession>A0A1H3M0E6</accession>
<dbReference type="Pfam" id="PF05787">
    <property type="entry name" value="PhoX"/>
    <property type="match status" value="1"/>
</dbReference>
<sequence length="755" mass="81875">MTDIRAPWRRYLPLLGANTVRHGTTSHTTCFYKCGNACDRPVPNQTGNPTFASVVQSAVSRRNVLKAAGVSALVVAAGPALPAAAHDRPRRGGAAGTDAPLTFQPVEQNQLDELVIPAGYSSTVVLRWGDPVEEGSPEFRIDAQTPEAQAKQFGYNCDFIGWLPLDDDNALLVVNHEYTDEQLMFAGVADEEGAGDITDEQKRIAMMAHGISVVQVRRVGRTGQWRPTPERDRNRRITTETEFELTGPAAGSEYLRTSADPEGRTVRGTLNNCAGGITPWGTTLHGEENFNQYFGASAPITDALQLAALERYGVSAEDAPTRRWETADPRFDLAEEPNEVNRFGWVVELDPYDPTSTPKKRTALGRFKHEGANIQIDRDGRVVAYSGDDERFDYIYKFVSKRRYRKGEGRRTREHNMTLLEDGDLYVARFTGDSPAAEIDGSGALPSDGEFDGTGTWVPLVEDGRSTIPGKDVAWVLTFTRLAADRLGKRLDDNGDPVLDAAGDEIVDDPSKVPTKMDRPEDIQVNPVNGRVYAALTNNSRRGTEGQPGADEANPLTRSHAFSEGEEGAEASYGEQPGNNNGHVIEWEETGSAGGTGFSWRIFLLAGDPERPETYFAGYDKSQVSAISCPDNLEFDPAGNLWISTDGNVLSTRNQEAGTTGLVGTNDGLFAVPTAGPERGHLKAFLTVPIGAECSGPMIPADGRSVFVSVQHPGETTGSTVETPSSTWPEHRAEGGFPRPSVAVVFRHDGQRLGV</sequence>